<dbReference type="OrthoDB" id="196131at2759"/>
<keyword evidence="4" id="KW-0547">Nucleotide-binding</keyword>
<feature type="region of interest" description="Disordered" evidence="17">
    <location>
        <begin position="789"/>
        <end position="825"/>
    </location>
</feature>
<evidence type="ECO:0000313" key="22">
    <source>
        <dbReference type="Proteomes" id="UP001146351"/>
    </source>
</evidence>
<keyword evidence="3" id="KW-0507">mRNA processing</keyword>
<feature type="compositionally biased region" description="Basic and acidic residues" evidence="17">
    <location>
        <begin position="134"/>
        <end position="145"/>
    </location>
</feature>
<evidence type="ECO:0000256" key="14">
    <source>
        <dbReference type="ARBA" id="ARBA00040398"/>
    </source>
</evidence>
<dbReference type="GO" id="GO:0005524">
    <property type="term" value="F:ATP binding"/>
    <property type="evidence" value="ECO:0007669"/>
    <property type="project" value="UniProtKB-KW"/>
</dbReference>
<sequence>MDGIVYGANGGPPGPPPDPVERPPSPPPPPPEDSNAPPPPPETSVPPPPPDEAIPAPPGENKKAKKGWGAPKRPAATPLSVEDLIRKKKEADAAAAKVCIPVAEFKYNEFTNCYDNVQPKFLSKAQREKLALEKRAKEVEAERQAKTPSNGVDSNGFSTDASSTHTKRSDPERRETDGRAPTGPRAMRGGPSNRAGDNRHAQSSRNNDMNPPPPPRSGPNGSKADKRLAEEDEAEAQAALVKNRYMGADQTSTFSAKKKRKRTTDRKFNFEWNVEEDTSGDYNPLYQHRHEANFYGRGRLAGFGEDVADDMTRKYTQALETRDLESGGLRAQEIREMERRRREDSSRNQLDKHWSEKRLDHMRERDWRIFKEDFNISTKGGAVPNPMRSWDESQLPGRLLELIDRVGYKEPTPIQRASIPIALQSRDIIGVAVTGSGKTAAFLLPLLVYISELPRLDEHESRKNDGPYAIVLAPTRELAQQIEIEARKFTQPLGFNVVSIVGGHSLEEQAFSLRDGAEIIIATPGRLVDCIERRMLVLSQCCYVIMDEADRMIDLGFEEPVNKILDALPVTNEKPDTEEAENSRVMSQHLGGRDRYRQTMMYTATMPAAVERIARKYLRRPAIITIGGVGEAVDTVEQRVEMIPGEDKRKKRMGEILSSGEFRAPIIVFVNIKRNCDAIAREIKQMGFSSVTLHGSKTQEQREAALASVRSGATEVMVATDLAGRGIDVPDVSLVLNFNMATSIESYTHRIGRTGRAGKSGVAITFLGSEDSDVMYDIKQMLIKSPISRVPEELRKHEAAQSKPNRGQGKKIEDSSGFGGKGGWS</sequence>
<dbReference type="GO" id="GO:0005634">
    <property type="term" value="C:nucleus"/>
    <property type="evidence" value="ECO:0007669"/>
    <property type="project" value="UniProtKB-SubCell"/>
</dbReference>
<evidence type="ECO:0000256" key="1">
    <source>
        <dbReference type="ARBA" id="ARBA00004123"/>
    </source>
</evidence>
<feature type="compositionally biased region" description="Basic and acidic residues" evidence="17">
    <location>
        <begin position="167"/>
        <end position="178"/>
    </location>
</feature>
<dbReference type="InterPro" id="IPR000629">
    <property type="entry name" value="RNA-helicase_DEAD-box_CS"/>
</dbReference>
<dbReference type="PROSITE" id="PS51194">
    <property type="entry name" value="HELICASE_CTER"/>
    <property type="match status" value="1"/>
</dbReference>
<dbReference type="EC" id="3.6.4.13" evidence="2"/>
<protein>
    <recommendedName>
        <fullName evidence="14">Pre-mRNA-splicing ATP-dependent RNA helicase PRP28</fullName>
        <ecNumber evidence="2">3.6.4.13</ecNumber>
    </recommendedName>
    <alternativeName>
        <fullName evidence="13">Pre-mRNA-splicing ATP-dependent RNA helicase prp28</fullName>
    </alternativeName>
</protein>
<feature type="region of interest" description="Disordered" evidence="17">
    <location>
        <begin position="134"/>
        <end position="234"/>
    </location>
</feature>
<evidence type="ECO:0000256" key="9">
    <source>
        <dbReference type="ARBA" id="ARBA00023242"/>
    </source>
</evidence>
<evidence type="ECO:0000256" key="11">
    <source>
        <dbReference type="ARBA" id="ARBA00037954"/>
    </source>
</evidence>
<keyword evidence="9" id="KW-0539">Nucleus</keyword>
<dbReference type="PROSITE" id="PS51192">
    <property type="entry name" value="HELICASE_ATP_BIND_1"/>
    <property type="match status" value="1"/>
</dbReference>
<keyword evidence="22" id="KW-1185">Reference proteome</keyword>
<dbReference type="SMART" id="SM00490">
    <property type="entry name" value="HELICc"/>
    <property type="match status" value="1"/>
</dbReference>
<dbReference type="PROSITE" id="PS51195">
    <property type="entry name" value="Q_MOTIF"/>
    <property type="match status" value="1"/>
</dbReference>
<dbReference type="Pfam" id="PF25430">
    <property type="entry name" value="DDX23"/>
    <property type="match status" value="1"/>
</dbReference>
<dbReference type="SMART" id="SM00487">
    <property type="entry name" value="DEXDc"/>
    <property type="match status" value="1"/>
</dbReference>
<evidence type="ECO:0000256" key="4">
    <source>
        <dbReference type="ARBA" id="ARBA00022741"/>
    </source>
</evidence>
<dbReference type="PROSITE" id="PS00039">
    <property type="entry name" value="DEAD_ATP_HELICASE"/>
    <property type="match status" value="1"/>
</dbReference>
<dbReference type="EMBL" id="JAPQKO010000003">
    <property type="protein sequence ID" value="KAJ5171719.1"/>
    <property type="molecule type" value="Genomic_DNA"/>
</dbReference>
<dbReference type="GO" id="GO:0003724">
    <property type="term" value="F:RNA helicase activity"/>
    <property type="evidence" value="ECO:0007669"/>
    <property type="project" value="UniProtKB-EC"/>
</dbReference>
<evidence type="ECO:0000256" key="2">
    <source>
        <dbReference type="ARBA" id="ARBA00012552"/>
    </source>
</evidence>
<dbReference type="CDD" id="cd17945">
    <property type="entry name" value="DEADc_DDX23"/>
    <property type="match status" value="1"/>
</dbReference>
<keyword evidence="6 21" id="KW-0347">Helicase</keyword>
<dbReference type="GO" id="GO:0008380">
    <property type="term" value="P:RNA splicing"/>
    <property type="evidence" value="ECO:0007669"/>
    <property type="project" value="UniProtKB-KW"/>
</dbReference>
<dbReference type="InterPro" id="IPR011545">
    <property type="entry name" value="DEAD/DEAH_box_helicase_dom"/>
</dbReference>
<dbReference type="InterPro" id="IPR027417">
    <property type="entry name" value="P-loop_NTPase"/>
</dbReference>
<dbReference type="GO" id="GO:0003676">
    <property type="term" value="F:nucleic acid binding"/>
    <property type="evidence" value="ECO:0007669"/>
    <property type="project" value="InterPro"/>
</dbReference>
<dbReference type="SUPFAM" id="SSF52540">
    <property type="entry name" value="P-loop containing nucleoside triphosphate hydrolases"/>
    <property type="match status" value="1"/>
</dbReference>
<evidence type="ECO:0000256" key="15">
    <source>
        <dbReference type="ARBA" id="ARBA00047984"/>
    </source>
</evidence>
<dbReference type="FunFam" id="3.40.50.300:FF:000322">
    <property type="entry name" value="probable ATP-dependent RNA helicase DDX23"/>
    <property type="match status" value="1"/>
</dbReference>
<gene>
    <name evidence="21" type="ORF">N7492_004312</name>
</gene>
<dbReference type="Pfam" id="PF00270">
    <property type="entry name" value="DEAD"/>
    <property type="match status" value="1"/>
</dbReference>
<comment type="caution">
    <text evidence="21">The sequence shown here is derived from an EMBL/GenBank/DDBJ whole genome shotgun (WGS) entry which is preliminary data.</text>
</comment>
<reference evidence="21" key="2">
    <citation type="journal article" date="2023" name="IMA Fungus">
        <title>Comparative genomic study of the Penicillium genus elucidates a diverse pangenome and 15 lateral gene transfer events.</title>
        <authorList>
            <person name="Petersen C."/>
            <person name="Sorensen T."/>
            <person name="Nielsen M.R."/>
            <person name="Sondergaard T.E."/>
            <person name="Sorensen J.L."/>
            <person name="Fitzpatrick D.A."/>
            <person name="Frisvad J.C."/>
            <person name="Nielsen K.L."/>
        </authorList>
    </citation>
    <scope>NUCLEOTIDE SEQUENCE</scope>
    <source>
        <strain evidence="21">IBT 21917</strain>
    </source>
</reference>
<keyword evidence="8" id="KW-0508">mRNA splicing</keyword>
<evidence type="ECO:0000256" key="16">
    <source>
        <dbReference type="PROSITE-ProRule" id="PRU00552"/>
    </source>
</evidence>
<keyword evidence="7" id="KW-0067">ATP-binding</keyword>
<dbReference type="InterPro" id="IPR014014">
    <property type="entry name" value="RNA_helicase_DEAD_Q_motif"/>
</dbReference>
<comment type="subcellular location">
    <subcellularLocation>
        <location evidence="1">Nucleus</location>
    </subcellularLocation>
</comment>
<evidence type="ECO:0000256" key="10">
    <source>
        <dbReference type="ARBA" id="ARBA00037504"/>
    </source>
</evidence>
<dbReference type="GO" id="GO:0006397">
    <property type="term" value="P:mRNA processing"/>
    <property type="evidence" value="ECO:0007669"/>
    <property type="project" value="UniProtKB-KW"/>
</dbReference>
<reference evidence="21" key="1">
    <citation type="submission" date="2022-11" db="EMBL/GenBank/DDBJ databases">
        <authorList>
            <person name="Petersen C."/>
        </authorList>
    </citation>
    <scope>NUCLEOTIDE SEQUENCE</scope>
    <source>
        <strain evidence="21">IBT 21917</strain>
    </source>
</reference>
<evidence type="ECO:0000256" key="13">
    <source>
        <dbReference type="ARBA" id="ARBA00039685"/>
    </source>
</evidence>
<evidence type="ECO:0000256" key="17">
    <source>
        <dbReference type="SAM" id="MobiDB-lite"/>
    </source>
</evidence>
<comment type="function">
    <text evidence="10">ATP-dependent RNA helicase involved in mRNA splicing. May destabilize the U1/5'-splice site duplex to permit an effective competition for the 5'-splice site by the U6 snRNA, resulting in the switch between U1 and U6 at the 5'-splice site. May also act to unwind the U4/U6 base-pairing interaction in the U4/U6/U5 snRNP, facilitating the first covalent step of splicing.</text>
</comment>
<feature type="short sequence motif" description="Q motif" evidence="16">
    <location>
        <begin position="388"/>
        <end position="416"/>
    </location>
</feature>
<dbReference type="Gene3D" id="3.40.50.300">
    <property type="entry name" value="P-loop containing nucleotide triphosphate hydrolases"/>
    <property type="match status" value="2"/>
</dbReference>
<dbReference type="InterPro" id="IPR014001">
    <property type="entry name" value="Helicase_ATP-bd"/>
</dbReference>
<dbReference type="GO" id="GO:0016787">
    <property type="term" value="F:hydrolase activity"/>
    <property type="evidence" value="ECO:0007669"/>
    <property type="project" value="UniProtKB-KW"/>
</dbReference>
<comment type="catalytic activity">
    <reaction evidence="15">
        <text>ATP + H2O = ADP + phosphate + H(+)</text>
        <dbReference type="Rhea" id="RHEA:13065"/>
        <dbReference type="ChEBI" id="CHEBI:15377"/>
        <dbReference type="ChEBI" id="CHEBI:15378"/>
        <dbReference type="ChEBI" id="CHEBI:30616"/>
        <dbReference type="ChEBI" id="CHEBI:43474"/>
        <dbReference type="ChEBI" id="CHEBI:456216"/>
        <dbReference type="EC" id="3.6.4.13"/>
    </reaction>
</comment>
<evidence type="ECO:0000256" key="12">
    <source>
        <dbReference type="ARBA" id="ARBA00038719"/>
    </source>
</evidence>
<feature type="domain" description="Helicase C-terminal" evidence="19">
    <location>
        <begin position="635"/>
        <end position="798"/>
    </location>
</feature>
<feature type="domain" description="Helicase ATP-binding" evidence="18">
    <location>
        <begin position="419"/>
        <end position="624"/>
    </location>
</feature>
<proteinExistence type="inferred from homology"/>
<comment type="similarity">
    <text evidence="11">Belongs to the DEAD box helicase family. DDX23/PRP28 subfamily.</text>
</comment>
<dbReference type="Pfam" id="PF00271">
    <property type="entry name" value="Helicase_C"/>
    <property type="match status" value="1"/>
</dbReference>
<evidence type="ECO:0000256" key="8">
    <source>
        <dbReference type="ARBA" id="ARBA00023187"/>
    </source>
</evidence>
<evidence type="ECO:0000256" key="6">
    <source>
        <dbReference type="ARBA" id="ARBA00022806"/>
    </source>
</evidence>
<accession>A0A9W9I7E1</accession>
<feature type="region of interest" description="Disordered" evidence="17">
    <location>
        <begin position="1"/>
        <end position="81"/>
    </location>
</feature>
<keyword evidence="5" id="KW-0378">Hydrolase</keyword>
<evidence type="ECO:0000259" key="18">
    <source>
        <dbReference type="PROSITE" id="PS51192"/>
    </source>
</evidence>
<feature type="compositionally biased region" description="Basic and acidic residues" evidence="17">
    <location>
        <begin position="790"/>
        <end position="800"/>
    </location>
</feature>
<evidence type="ECO:0000256" key="7">
    <source>
        <dbReference type="ARBA" id="ARBA00022840"/>
    </source>
</evidence>
<dbReference type="Proteomes" id="UP001146351">
    <property type="component" value="Unassembled WGS sequence"/>
</dbReference>
<evidence type="ECO:0000256" key="5">
    <source>
        <dbReference type="ARBA" id="ARBA00022801"/>
    </source>
</evidence>
<dbReference type="CDD" id="cd18787">
    <property type="entry name" value="SF2_C_DEAD"/>
    <property type="match status" value="1"/>
</dbReference>
<feature type="compositionally biased region" description="Pro residues" evidence="17">
    <location>
        <begin position="12"/>
        <end position="58"/>
    </location>
</feature>
<evidence type="ECO:0000313" key="21">
    <source>
        <dbReference type="EMBL" id="KAJ5171719.1"/>
    </source>
</evidence>
<evidence type="ECO:0000259" key="20">
    <source>
        <dbReference type="PROSITE" id="PS51195"/>
    </source>
</evidence>
<feature type="domain" description="DEAD-box RNA helicase Q" evidence="20">
    <location>
        <begin position="388"/>
        <end position="416"/>
    </location>
</feature>
<dbReference type="InterPro" id="IPR057479">
    <property type="entry name" value="PRP28/DDX23-like_helical"/>
</dbReference>
<evidence type="ECO:0000259" key="19">
    <source>
        <dbReference type="PROSITE" id="PS51194"/>
    </source>
</evidence>
<dbReference type="AlphaFoldDB" id="A0A9W9I7E1"/>
<organism evidence="21 22">
    <name type="scientific">Penicillium capsulatum</name>
    <dbReference type="NCBI Taxonomy" id="69766"/>
    <lineage>
        <taxon>Eukaryota</taxon>
        <taxon>Fungi</taxon>
        <taxon>Dikarya</taxon>
        <taxon>Ascomycota</taxon>
        <taxon>Pezizomycotina</taxon>
        <taxon>Eurotiomycetes</taxon>
        <taxon>Eurotiomycetidae</taxon>
        <taxon>Eurotiales</taxon>
        <taxon>Aspergillaceae</taxon>
        <taxon>Penicillium</taxon>
    </lineage>
</organism>
<feature type="compositionally biased region" description="Polar residues" evidence="17">
    <location>
        <begin position="146"/>
        <end position="164"/>
    </location>
</feature>
<comment type="subunit">
    <text evidence="12">Component of the U5 snRNP complex.</text>
</comment>
<dbReference type="InterPro" id="IPR001650">
    <property type="entry name" value="Helicase_C-like"/>
</dbReference>
<dbReference type="PANTHER" id="PTHR47958">
    <property type="entry name" value="ATP-DEPENDENT RNA HELICASE DBP3"/>
    <property type="match status" value="1"/>
</dbReference>
<name>A0A9W9I7E1_9EURO</name>
<evidence type="ECO:0000256" key="3">
    <source>
        <dbReference type="ARBA" id="ARBA00022664"/>
    </source>
</evidence>